<organism evidence="2 3">
    <name type="scientific">Gangjinia marincola</name>
    <dbReference type="NCBI Taxonomy" id="578463"/>
    <lineage>
        <taxon>Bacteria</taxon>
        <taxon>Pseudomonadati</taxon>
        <taxon>Bacteroidota</taxon>
        <taxon>Flavobacteriia</taxon>
        <taxon>Flavobacteriales</taxon>
        <taxon>Flavobacteriaceae</taxon>
        <taxon>Gangjinia</taxon>
    </lineage>
</organism>
<keyword evidence="1" id="KW-0812">Transmembrane</keyword>
<protein>
    <submittedName>
        <fullName evidence="2">Uncharacterized protein</fullName>
    </submittedName>
</protein>
<reference evidence="2 3" key="1">
    <citation type="journal article" date="2019" name="Int. J. Syst. Evol. Microbiol.">
        <title>The Global Catalogue of Microorganisms (GCM) 10K type strain sequencing project: providing services to taxonomists for standard genome sequencing and annotation.</title>
        <authorList>
            <consortium name="The Broad Institute Genomics Platform"/>
            <consortium name="The Broad Institute Genome Sequencing Center for Infectious Disease"/>
            <person name="Wu L."/>
            <person name="Ma J."/>
        </authorList>
    </citation>
    <scope>NUCLEOTIDE SEQUENCE [LARGE SCALE GENOMIC DNA]</scope>
    <source>
        <strain evidence="2 3">JCM 16082</strain>
    </source>
</reference>
<sequence>MILRGMQLFWQYYVCYSCVVIIGYFAADWLAIPRIEKLSMYGALIIGIPYLLIRTNSDKFKKDTQKN</sequence>
<evidence type="ECO:0000313" key="3">
    <source>
        <dbReference type="Proteomes" id="UP001500507"/>
    </source>
</evidence>
<comment type="caution">
    <text evidence="2">The sequence shown here is derived from an EMBL/GenBank/DDBJ whole genome shotgun (WGS) entry which is preliminary data.</text>
</comment>
<gene>
    <name evidence="2" type="ORF">GCM10009117_21950</name>
</gene>
<evidence type="ECO:0000256" key="1">
    <source>
        <dbReference type="SAM" id="Phobius"/>
    </source>
</evidence>
<proteinExistence type="predicted"/>
<evidence type="ECO:0000313" key="2">
    <source>
        <dbReference type="EMBL" id="GAA0873048.1"/>
    </source>
</evidence>
<dbReference type="EMBL" id="BAAAFG010000016">
    <property type="protein sequence ID" value="GAA0873048.1"/>
    <property type="molecule type" value="Genomic_DNA"/>
</dbReference>
<keyword evidence="1" id="KW-0472">Membrane</keyword>
<keyword evidence="1" id="KW-1133">Transmembrane helix</keyword>
<dbReference type="Proteomes" id="UP001500507">
    <property type="component" value="Unassembled WGS sequence"/>
</dbReference>
<keyword evidence="3" id="KW-1185">Reference proteome</keyword>
<accession>A0ABN1MJB8</accession>
<feature type="transmembrane region" description="Helical" evidence="1">
    <location>
        <begin position="12"/>
        <end position="32"/>
    </location>
</feature>
<feature type="transmembrane region" description="Helical" evidence="1">
    <location>
        <begin position="38"/>
        <end position="53"/>
    </location>
</feature>
<name>A0ABN1MJB8_9FLAO</name>